<protein>
    <recommendedName>
        <fullName evidence="3">D-xylose 1-dehydrogenase (NADP(+), D-xylono-1,5-lactone-forming)</fullName>
        <ecNumber evidence="3">1.1.1.179</ecNumber>
    </recommendedName>
    <alternativeName>
        <fullName evidence="4">D-xylose-NADP dehydrogenase</fullName>
    </alternativeName>
</protein>
<dbReference type="InParanoid" id="A0A401GZ30"/>
<dbReference type="InterPro" id="IPR050984">
    <property type="entry name" value="Gfo/Idh/MocA_domain"/>
</dbReference>
<dbReference type="OrthoDB" id="64915at2759"/>
<name>A0A401GZ30_9APHY</name>
<dbReference type="PANTHER" id="PTHR22604">
    <property type="entry name" value="OXIDOREDUCTASES"/>
    <property type="match status" value="1"/>
</dbReference>
<feature type="domain" description="Gfo/Idh/MocA-like oxidoreductase N-terminal" evidence="6">
    <location>
        <begin position="28"/>
        <end position="147"/>
    </location>
</feature>
<evidence type="ECO:0000256" key="2">
    <source>
        <dbReference type="ARBA" id="ARBA00023002"/>
    </source>
</evidence>
<proteinExistence type="inferred from homology"/>
<comment type="similarity">
    <text evidence="1">Belongs to the Gfo/Idh/MocA family.</text>
</comment>
<sequence>MSLDLFSFLARLRKTNNPPVVEKGANPLRFGLLGAAKIAPDAIVKPIQCHEDAVLVAVAARDQRRVEAFGRKWGIPKTYDGSNAYQDLLDNTEIDAVYVALPNALHYEWTMKALTAGKHVLCEKPIANNEEEAHKMFALAQEKNLLLIETWQPHFHPAVYRTKEIIEEGALGKIVKMEGHLCVWSSTFGKDDIRFKYGLGGGALMDLGPYPINLLRYLSSSEPTVESATTICRSKNIDKRVKAHLTFAESIPAVVIVDSGMDGWGPLQLLPPWPKVHGRVECENGTVEIFNYPLPSLYHSITVTLTGGKAGTERVWKPQDGRGEGWWSAYRYQLEAFIDKVRGREPQAWRTAEDSINSMRIIDAIYTKSGLPLRQTSQFEL</sequence>
<dbReference type="Gene3D" id="3.40.50.720">
    <property type="entry name" value="NAD(P)-binding Rossmann-like Domain"/>
    <property type="match status" value="1"/>
</dbReference>
<reference evidence="8 9" key="1">
    <citation type="journal article" date="2018" name="Sci. Rep.">
        <title>Genome sequence of the cauliflower mushroom Sparassis crispa (Hanabiratake) and its association with beneficial usage.</title>
        <authorList>
            <person name="Kiyama R."/>
            <person name="Furutani Y."/>
            <person name="Kawaguchi K."/>
            <person name="Nakanishi T."/>
        </authorList>
    </citation>
    <scope>NUCLEOTIDE SEQUENCE [LARGE SCALE GENOMIC DNA]</scope>
</reference>
<organism evidence="8 9">
    <name type="scientific">Sparassis crispa</name>
    <dbReference type="NCBI Taxonomy" id="139825"/>
    <lineage>
        <taxon>Eukaryota</taxon>
        <taxon>Fungi</taxon>
        <taxon>Dikarya</taxon>
        <taxon>Basidiomycota</taxon>
        <taxon>Agaricomycotina</taxon>
        <taxon>Agaricomycetes</taxon>
        <taxon>Polyporales</taxon>
        <taxon>Sparassidaceae</taxon>
        <taxon>Sparassis</taxon>
    </lineage>
</organism>
<dbReference type="RefSeq" id="XP_027618327.1">
    <property type="nucleotide sequence ID" value="XM_027762526.1"/>
</dbReference>
<dbReference type="InterPro" id="IPR055170">
    <property type="entry name" value="GFO_IDH_MocA-like_dom"/>
</dbReference>
<evidence type="ECO:0000256" key="3">
    <source>
        <dbReference type="ARBA" id="ARBA00038984"/>
    </source>
</evidence>
<comment type="caution">
    <text evidence="8">The sequence shown here is derived from an EMBL/GenBank/DDBJ whole genome shotgun (WGS) entry which is preliminary data.</text>
</comment>
<dbReference type="SUPFAM" id="SSF55347">
    <property type="entry name" value="Glyceraldehyde-3-phosphate dehydrogenase-like, C-terminal domain"/>
    <property type="match status" value="1"/>
</dbReference>
<dbReference type="AlphaFoldDB" id="A0A401GZ30"/>
<evidence type="ECO:0000259" key="6">
    <source>
        <dbReference type="Pfam" id="PF01408"/>
    </source>
</evidence>
<dbReference type="Proteomes" id="UP000287166">
    <property type="component" value="Unassembled WGS sequence"/>
</dbReference>
<dbReference type="Pfam" id="PF01408">
    <property type="entry name" value="GFO_IDH_MocA"/>
    <property type="match status" value="1"/>
</dbReference>
<dbReference type="Pfam" id="PF22725">
    <property type="entry name" value="GFO_IDH_MocA_C3"/>
    <property type="match status" value="1"/>
</dbReference>
<evidence type="ECO:0000313" key="9">
    <source>
        <dbReference type="Proteomes" id="UP000287166"/>
    </source>
</evidence>
<dbReference type="SUPFAM" id="SSF51735">
    <property type="entry name" value="NAD(P)-binding Rossmann-fold domains"/>
    <property type="match status" value="1"/>
</dbReference>
<evidence type="ECO:0000313" key="8">
    <source>
        <dbReference type="EMBL" id="GBE87414.1"/>
    </source>
</evidence>
<dbReference type="GO" id="GO:0000166">
    <property type="term" value="F:nucleotide binding"/>
    <property type="evidence" value="ECO:0007669"/>
    <property type="project" value="InterPro"/>
</dbReference>
<dbReference type="STRING" id="139825.A0A401GZ30"/>
<dbReference type="EC" id="1.1.1.179" evidence="3"/>
<evidence type="ECO:0000256" key="1">
    <source>
        <dbReference type="ARBA" id="ARBA00010928"/>
    </source>
</evidence>
<dbReference type="GeneID" id="38784331"/>
<dbReference type="GO" id="GO:0047837">
    <property type="term" value="F:D-xylose 1-dehydrogenase (NADP+) activity"/>
    <property type="evidence" value="ECO:0007669"/>
    <property type="project" value="UniProtKB-EC"/>
</dbReference>
<feature type="domain" description="GFO/IDH/MocA-like oxidoreductase" evidence="7">
    <location>
        <begin position="161"/>
        <end position="260"/>
    </location>
</feature>
<dbReference type="EMBL" id="BFAD01000011">
    <property type="protein sequence ID" value="GBE87414.1"/>
    <property type="molecule type" value="Genomic_DNA"/>
</dbReference>
<keyword evidence="2" id="KW-0560">Oxidoreductase</keyword>
<evidence type="ECO:0000256" key="4">
    <source>
        <dbReference type="ARBA" id="ARBA00042988"/>
    </source>
</evidence>
<evidence type="ECO:0000256" key="5">
    <source>
        <dbReference type="ARBA" id="ARBA00049233"/>
    </source>
</evidence>
<keyword evidence="9" id="KW-1185">Reference proteome</keyword>
<dbReference type="InterPro" id="IPR036291">
    <property type="entry name" value="NAD(P)-bd_dom_sf"/>
</dbReference>
<dbReference type="InterPro" id="IPR000683">
    <property type="entry name" value="Gfo/Idh/MocA-like_OxRdtase_N"/>
</dbReference>
<comment type="catalytic activity">
    <reaction evidence="5">
        <text>D-xylose + NADP(+) = D-xylono-1,5-lactone + NADPH + H(+)</text>
        <dbReference type="Rhea" id="RHEA:22000"/>
        <dbReference type="ChEBI" id="CHEBI:15378"/>
        <dbReference type="ChEBI" id="CHEBI:15867"/>
        <dbReference type="ChEBI" id="CHEBI:53455"/>
        <dbReference type="ChEBI" id="CHEBI:57783"/>
        <dbReference type="ChEBI" id="CHEBI:58349"/>
        <dbReference type="EC" id="1.1.1.179"/>
    </reaction>
</comment>
<dbReference type="PANTHER" id="PTHR22604:SF105">
    <property type="entry name" value="TRANS-1,2-DIHYDROBENZENE-1,2-DIOL DEHYDROGENASE"/>
    <property type="match status" value="1"/>
</dbReference>
<dbReference type="Gene3D" id="3.30.360.10">
    <property type="entry name" value="Dihydrodipicolinate Reductase, domain 2"/>
    <property type="match status" value="1"/>
</dbReference>
<accession>A0A401GZ30</accession>
<evidence type="ECO:0000259" key="7">
    <source>
        <dbReference type="Pfam" id="PF22725"/>
    </source>
</evidence>
<gene>
    <name evidence="8" type="ORF">SCP_1100900</name>
</gene>